<name>A0ABR9WTL9_9FLAO</name>
<evidence type="ECO:0000313" key="3">
    <source>
        <dbReference type="Proteomes" id="UP000656274"/>
    </source>
</evidence>
<proteinExistence type="predicted"/>
<accession>A0ABR9WTL9</accession>
<keyword evidence="3" id="KW-1185">Reference proteome</keyword>
<evidence type="ECO:0000256" key="1">
    <source>
        <dbReference type="SAM" id="Phobius"/>
    </source>
</evidence>
<comment type="caution">
    <text evidence="2">The sequence shown here is derived from an EMBL/GenBank/DDBJ whole genome shotgun (WGS) entry which is preliminary data.</text>
</comment>
<protein>
    <submittedName>
        <fullName evidence="2">Uncharacterized protein</fullName>
    </submittedName>
</protein>
<gene>
    <name evidence="2" type="ORF">IM755_09780</name>
</gene>
<keyword evidence="1" id="KW-0472">Membrane</keyword>
<keyword evidence="1" id="KW-1133">Transmembrane helix</keyword>
<dbReference type="EMBL" id="JADFTZ010000004">
    <property type="protein sequence ID" value="MBE9576996.1"/>
    <property type="molecule type" value="Genomic_DNA"/>
</dbReference>
<dbReference type="Proteomes" id="UP000656274">
    <property type="component" value="Unassembled WGS sequence"/>
</dbReference>
<organism evidence="2 3">
    <name type="scientific">Flavobacterium proteolyticum</name>
    <dbReference type="NCBI Taxonomy" id="2911683"/>
    <lineage>
        <taxon>Bacteria</taxon>
        <taxon>Pseudomonadati</taxon>
        <taxon>Bacteroidota</taxon>
        <taxon>Flavobacteriia</taxon>
        <taxon>Flavobacteriales</taxon>
        <taxon>Flavobacteriaceae</taxon>
        <taxon>Flavobacterium</taxon>
    </lineage>
</organism>
<reference evidence="2 3" key="1">
    <citation type="submission" date="2020-10" db="EMBL/GenBank/DDBJ databases">
        <title>The genome sequence of Flavobacterium aquaticum 1Y8A.</title>
        <authorList>
            <person name="Liu Y."/>
        </authorList>
    </citation>
    <scope>NUCLEOTIDE SEQUENCE [LARGE SCALE GENOMIC DNA]</scope>
    <source>
        <strain evidence="2 3">1Y8A</strain>
    </source>
</reference>
<keyword evidence="1" id="KW-0812">Transmembrane</keyword>
<dbReference type="RefSeq" id="WP_194096296.1">
    <property type="nucleotide sequence ID" value="NZ_JADFTZ010000004.1"/>
</dbReference>
<feature type="transmembrane region" description="Helical" evidence="1">
    <location>
        <begin position="53"/>
        <end position="75"/>
    </location>
</feature>
<sequence length="97" mass="10886">MKKVFGILLLIIGLLLTNFGVGGFVYTDTTRKCDFYQNLNDINNYHKDYDGEMAVGMAIFVVGLILFIIGIVLTASKTRKQQEIEIELGLIKAQNIK</sequence>
<evidence type="ECO:0000313" key="2">
    <source>
        <dbReference type="EMBL" id="MBE9576996.1"/>
    </source>
</evidence>